<dbReference type="InterPro" id="IPR014729">
    <property type="entry name" value="Rossmann-like_a/b/a_fold"/>
</dbReference>
<dbReference type="Pfam" id="PF00582">
    <property type="entry name" value="Usp"/>
    <property type="match status" value="1"/>
</dbReference>
<evidence type="ECO:0000313" key="3">
    <source>
        <dbReference type="Proteomes" id="UP001454036"/>
    </source>
</evidence>
<dbReference type="EMBL" id="BAABME010013438">
    <property type="protein sequence ID" value="GAA0186173.1"/>
    <property type="molecule type" value="Genomic_DNA"/>
</dbReference>
<dbReference type="PANTHER" id="PTHR47867:SF1">
    <property type="entry name" value="ADENINE NUCLEOTIDE ALPHA HYDROLASES-LIKE SUPERFAMILY PROTEIN"/>
    <property type="match status" value="1"/>
</dbReference>
<dbReference type="Gene3D" id="3.40.50.620">
    <property type="entry name" value="HUPs"/>
    <property type="match status" value="1"/>
</dbReference>
<keyword evidence="3" id="KW-1185">Reference proteome</keyword>
<reference evidence="2 3" key="1">
    <citation type="submission" date="2024-01" db="EMBL/GenBank/DDBJ databases">
        <title>The complete chloroplast genome sequence of Lithospermum erythrorhizon: insights into the phylogenetic relationship among Boraginaceae species and the maternal lineages of purple gromwells.</title>
        <authorList>
            <person name="Okada T."/>
            <person name="Watanabe K."/>
        </authorList>
    </citation>
    <scope>NUCLEOTIDE SEQUENCE [LARGE SCALE GENOMIC DNA]</scope>
</reference>
<dbReference type="PANTHER" id="PTHR47867">
    <property type="entry name" value="ADENINE NUCLEOTIDE ALPHA HYDROLASES-LIKE SUPERFAMILY PROTEIN"/>
    <property type="match status" value="1"/>
</dbReference>
<dbReference type="AlphaFoldDB" id="A0AAV3RYJ0"/>
<dbReference type="SUPFAM" id="SSF52402">
    <property type="entry name" value="Adenine nucleotide alpha hydrolases-like"/>
    <property type="match status" value="1"/>
</dbReference>
<gene>
    <name evidence="2" type="ORF">LIER_33461</name>
</gene>
<comment type="caution">
    <text evidence="2">The sequence shown here is derived from an EMBL/GenBank/DDBJ whole genome shotgun (WGS) entry which is preliminary data.</text>
</comment>
<name>A0AAV3RYJ0_LITER</name>
<organism evidence="2 3">
    <name type="scientific">Lithospermum erythrorhizon</name>
    <name type="common">Purple gromwell</name>
    <name type="synonym">Lithospermum officinale var. erythrorhizon</name>
    <dbReference type="NCBI Taxonomy" id="34254"/>
    <lineage>
        <taxon>Eukaryota</taxon>
        <taxon>Viridiplantae</taxon>
        <taxon>Streptophyta</taxon>
        <taxon>Embryophyta</taxon>
        <taxon>Tracheophyta</taxon>
        <taxon>Spermatophyta</taxon>
        <taxon>Magnoliopsida</taxon>
        <taxon>eudicotyledons</taxon>
        <taxon>Gunneridae</taxon>
        <taxon>Pentapetalae</taxon>
        <taxon>asterids</taxon>
        <taxon>lamiids</taxon>
        <taxon>Boraginales</taxon>
        <taxon>Boraginaceae</taxon>
        <taxon>Boraginoideae</taxon>
        <taxon>Lithospermeae</taxon>
        <taxon>Lithospermum</taxon>
    </lineage>
</organism>
<evidence type="ECO:0000259" key="1">
    <source>
        <dbReference type="Pfam" id="PF00582"/>
    </source>
</evidence>
<protein>
    <submittedName>
        <fullName evidence="2">Hydrolase</fullName>
    </submittedName>
</protein>
<accession>A0AAV3RYJ0</accession>
<dbReference type="Proteomes" id="UP001454036">
    <property type="component" value="Unassembled WGS sequence"/>
</dbReference>
<dbReference type="GO" id="GO:0016787">
    <property type="term" value="F:hydrolase activity"/>
    <property type="evidence" value="ECO:0007669"/>
    <property type="project" value="UniProtKB-KW"/>
</dbReference>
<sequence length="168" mass="18550">MAGARTGDAPPRKVMVVADPTRESAAALEYALRHAVIEKDTLILLHVENPNAWKNPFNSIFNRTTSTINSRDVAAPSIKQGHVSPEVDFMEAMKHASEIAQPRIKILVEKVEMSGKDKASVILDRTMVHNTDTLVIGQRRTLSSAILGLMLPKKRFSLAIIWSAILNK</sequence>
<proteinExistence type="predicted"/>
<feature type="domain" description="UspA" evidence="1">
    <location>
        <begin position="12"/>
        <end position="148"/>
    </location>
</feature>
<keyword evidence="2" id="KW-0378">Hydrolase</keyword>
<dbReference type="InterPro" id="IPR006016">
    <property type="entry name" value="UspA"/>
</dbReference>
<evidence type="ECO:0000313" key="2">
    <source>
        <dbReference type="EMBL" id="GAA0186173.1"/>
    </source>
</evidence>